<feature type="region of interest" description="Disordered" evidence="1">
    <location>
        <begin position="1"/>
        <end position="25"/>
    </location>
</feature>
<sequence>MERDTRGNNPGHYRGRRNRTTGTTL</sequence>
<dbReference type="AlphaFoldDB" id="A0A195C6B4"/>
<reference evidence="2 3" key="1">
    <citation type="submission" date="2016-03" db="EMBL/GenBank/DDBJ databases">
        <title>Cyphomyrmex costatus WGS genome.</title>
        <authorList>
            <person name="Nygaard S."/>
            <person name="Hu H."/>
            <person name="Boomsma J."/>
            <person name="Zhang G."/>
        </authorList>
    </citation>
    <scope>NUCLEOTIDE SEQUENCE [LARGE SCALE GENOMIC DNA]</scope>
    <source>
        <strain evidence="2">MS0001</strain>
        <tissue evidence="2">Whole body</tissue>
    </source>
</reference>
<dbReference type="Proteomes" id="UP000078542">
    <property type="component" value="Unassembled WGS sequence"/>
</dbReference>
<organism evidence="2 3">
    <name type="scientific">Cyphomyrmex costatus</name>
    <dbReference type="NCBI Taxonomy" id="456900"/>
    <lineage>
        <taxon>Eukaryota</taxon>
        <taxon>Metazoa</taxon>
        <taxon>Ecdysozoa</taxon>
        <taxon>Arthropoda</taxon>
        <taxon>Hexapoda</taxon>
        <taxon>Insecta</taxon>
        <taxon>Pterygota</taxon>
        <taxon>Neoptera</taxon>
        <taxon>Endopterygota</taxon>
        <taxon>Hymenoptera</taxon>
        <taxon>Apocrita</taxon>
        <taxon>Aculeata</taxon>
        <taxon>Formicoidea</taxon>
        <taxon>Formicidae</taxon>
        <taxon>Myrmicinae</taxon>
        <taxon>Cyphomyrmex</taxon>
    </lineage>
</organism>
<proteinExistence type="predicted"/>
<keyword evidence="3" id="KW-1185">Reference proteome</keyword>
<evidence type="ECO:0000313" key="2">
    <source>
        <dbReference type="EMBL" id="KYM96387.1"/>
    </source>
</evidence>
<evidence type="ECO:0000256" key="1">
    <source>
        <dbReference type="SAM" id="MobiDB-lite"/>
    </source>
</evidence>
<gene>
    <name evidence="2" type="ORF">ALC62_13039</name>
</gene>
<evidence type="ECO:0000313" key="3">
    <source>
        <dbReference type="Proteomes" id="UP000078542"/>
    </source>
</evidence>
<dbReference type="EMBL" id="KQ978220">
    <property type="protein sequence ID" value="KYM96387.1"/>
    <property type="molecule type" value="Genomic_DNA"/>
</dbReference>
<name>A0A195C6B4_9HYME</name>
<accession>A0A195C6B4</accession>
<protein>
    <submittedName>
        <fullName evidence="2">Uncharacterized protein</fullName>
    </submittedName>
</protein>